<gene>
    <name evidence="5" type="ORF">JCM16776_1790</name>
</gene>
<keyword evidence="2" id="KW-0238">DNA-binding</keyword>
<dbReference type="InterPro" id="IPR011991">
    <property type="entry name" value="ArsR-like_HTH"/>
</dbReference>
<dbReference type="InterPro" id="IPR036390">
    <property type="entry name" value="WH_DNA-bd_sf"/>
</dbReference>
<evidence type="ECO:0000256" key="3">
    <source>
        <dbReference type="ARBA" id="ARBA00023163"/>
    </source>
</evidence>
<dbReference type="InterPro" id="IPR007167">
    <property type="entry name" value="Fe-transptr_FeoA-like"/>
</dbReference>
<protein>
    <submittedName>
        <fullName evidence="5">MarR family transcriptional regulator</fullName>
    </submittedName>
</protein>
<dbReference type="InterPro" id="IPR036388">
    <property type="entry name" value="WH-like_DNA-bd_sf"/>
</dbReference>
<feature type="domain" description="HTH marR-type" evidence="4">
    <location>
        <begin position="1"/>
        <end position="135"/>
    </location>
</feature>
<dbReference type="SMART" id="SM00347">
    <property type="entry name" value="HTH_MARR"/>
    <property type="match status" value="1"/>
</dbReference>
<sequence>MYEKIESLLDNFYKTYYKIEEINLNQVIKCLTTSELHIIEAIGENEITMNELSDKIGITMGTASVAVNKLTEKQFLERSRSNTDRRKVFVKLTPKGEVALNYHGNFHSTILEKITDDIPKEKLDTFVEVFETIMKNLEKVKKDIQPETILNFEKGDLVQVSSIKGSTAIRKYLNEKGVVIKSLIKILNIDKYLINMIVDGDEKILNIEDAENIMVRKNAL</sequence>
<dbReference type="RefSeq" id="WP_018450416.1">
    <property type="nucleotide sequence ID" value="NZ_AP019827.1"/>
</dbReference>
<dbReference type="KEGG" id="lsz:JCM16776_1790"/>
<accession>A0A510JQE5</accession>
<dbReference type="Pfam" id="PF12802">
    <property type="entry name" value="MarR_2"/>
    <property type="match status" value="1"/>
</dbReference>
<keyword evidence="6" id="KW-1185">Reference proteome</keyword>
<dbReference type="CDD" id="cd00090">
    <property type="entry name" value="HTH_ARSR"/>
    <property type="match status" value="1"/>
</dbReference>
<dbReference type="PANTHER" id="PTHR42756:SF1">
    <property type="entry name" value="TRANSCRIPTIONAL REPRESSOR OF EMRAB OPERON"/>
    <property type="match status" value="1"/>
</dbReference>
<dbReference type="Pfam" id="PF04023">
    <property type="entry name" value="FeoA"/>
    <property type="match status" value="1"/>
</dbReference>
<dbReference type="EMBL" id="AP019827">
    <property type="protein sequence ID" value="BBM41558.1"/>
    <property type="molecule type" value="Genomic_DNA"/>
</dbReference>
<evidence type="ECO:0000256" key="1">
    <source>
        <dbReference type="ARBA" id="ARBA00023015"/>
    </source>
</evidence>
<evidence type="ECO:0000313" key="6">
    <source>
        <dbReference type="Proteomes" id="UP000322617"/>
    </source>
</evidence>
<name>A0A510JQE5_9FUSO</name>
<keyword evidence="1" id="KW-0805">Transcription regulation</keyword>
<dbReference type="AlphaFoldDB" id="A0A510JQE5"/>
<dbReference type="GO" id="GO:0003700">
    <property type="term" value="F:DNA-binding transcription factor activity"/>
    <property type="evidence" value="ECO:0007669"/>
    <property type="project" value="InterPro"/>
</dbReference>
<proteinExistence type="predicted"/>
<evidence type="ECO:0000313" key="5">
    <source>
        <dbReference type="EMBL" id="BBM41558.1"/>
    </source>
</evidence>
<evidence type="ECO:0000256" key="2">
    <source>
        <dbReference type="ARBA" id="ARBA00023125"/>
    </source>
</evidence>
<dbReference type="Gene3D" id="1.10.10.10">
    <property type="entry name" value="Winged helix-like DNA-binding domain superfamily/Winged helix DNA-binding domain"/>
    <property type="match status" value="1"/>
</dbReference>
<organism evidence="5 6">
    <name type="scientific">Leptotrichia shahii</name>
    <dbReference type="NCBI Taxonomy" id="157691"/>
    <lineage>
        <taxon>Bacteria</taxon>
        <taxon>Fusobacteriati</taxon>
        <taxon>Fusobacteriota</taxon>
        <taxon>Fusobacteriia</taxon>
        <taxon>Fusobacteriales</taxon>
        <taxon>Leptotrichiaceae</taxon>
        <taxon>Leptotrichia</taxon>
    </lineage>
</organism>
<dbReference type="SUPFAM" id="SSF46785">
    <property type="entry name" value="Winged helix' DNA-binding domain"/>
    <property type="match status" value="1"/>
</dbReference>
<dbReference type="OrthoDB" id="8447118at2"/>
<dbReference type="GO" id="GO:0003677">
    <property type="term" value="F:DNA binding"/>
    <property type="evidence" value="ECO:0007669"/>
    <property type="project" value="UniProtKB-KW"/>
</dbReference>
<dbReference type="InterPro" id="IPR000835">
    <property type="entry name" value="HTH_MarR-typ"/>
</dbReference>
<dbReference type="PRINTS" id="PR00598">
    <property type="entry name" value="HTHMARR"/>
</dbReference>
<reference evidence="5 6" key="1">
    <citation type="submission" date="2019-07" db="EMBL/GenBank/DDBJ databases">
        <title>Complete Genome Sequence of Leptotrichia shahii Strain JCM 16776.</title>
        <authorList>
            <person name="Watanabe S."/>
            <person name="Cui L."/>
        </authorList>
    </citation>
    <scope>NUCLEOTIDE SEQUENCE [LARGE SCALE GENOMIC DNA]</scope>
    <source>
        <strain evidence="5 6">JCM16776</strain>
    </source>
</reference>
<keyword evidence="3" id="KW-0804">Transcription</keyword>
<dbReference type="GO" id="GO:0046914">
    <property type="term" value="F:transition metal ion binding"/>
    <property type="evidence" value="ECO:0007669"/>
    <property type="project" value="InterPro"/>
</dbReference>
<evidence type="ECO:0000259" key="4">
    <source>
        <dbReference type="PROSITE" id="PS50995"/>
    </source>
</evidence>
<dbReference type="STRING" id="1122172.GCA_000373045_00792"/>
<dbReference type="PROSITE" id="PS50995">
    <property type="entry name" value="HTH_MARR_2"/>
    <property type="match status" value="1"/>
</dbReference>
<dbReference type="Proteomes" id="UP000322617">
    <property type="component" value="Chromosome"/>
</dbReference>
<dbReference type="PANTHER" id="PTHR42756">
    <property type="entry name" value="TRANSCRIPTIONAL REGULATOR, MARR"/>
    <property type="match status" value="1"/>
</dbReference>